<evidence type="ECO:0000313" key="3">
    <source>
        <dbReference type="Proteomes" id="UP000002333"/>
    </source>
</evidence>
<dbReference type="Pfam" id="PF12571">
    <property type="entry name" value="Phage_tail_fib"/>
    <property type="match status" value="1"/>
</dbReference>
<dbReference type="EMBL" id="CP001083">
    <property type="protein sequence ID" value="ACQ54812.1"/>
    <property type="molecule type" value="Genomic_DNA"/>
</dbReference>
<dbReference type="AlphaFoldDB" id="A0A3F3A8F4"/>
<dbReference type="Proteomes" id="UP000002333">
    <property type="component" value="Chromosome"/>
</dbReference>
<accession>A0A3F3A8F4</accession>
<name>A0A3F3A8F4_CLOB6</name>
<dbReference type="PANTHER" id="PTHR35191:SF1">
    <property type="entry name" value="PROPHAGE SIDE TAIL FIBER PROTEIN HOMOLOG STFQ-RELATED"/>
    <property type="match status" value="1"/>
</dbReference>
<sequence length="555" mass="61014">MEQFYTLLTDIGKAKIANATALQKKLELSKIVLGDSKGSYYGPTEQQTQLKNKVWEGEITDKFIDKDNPNWIVVQTIIPSQIGGFTIREAGVVDSEGDLVLVAKYPETYKPKVENGSTKDITINLILEVSNVENVTLKVDPTIIFATKKDIENVKKEVAENTLSKEDIQTTIENIKASDIKTSSGATVETQLADITTYQTAGGTANAISLNLSTLVNGYATTFIVNKNNNKNATTINGKQLYKPNTTTAPNLVTGKAVSVWYDATKDCFFIKASAEGNAVAKDVLAGKIFSNDDDTGLVGTLDLSNLTSNNIKEGITINGVKGNVKPMKYGIILNLTTKIGYQTSSGYSIPGGGYVLTGRTGPSYYIKCNGIEYYYDYNKSKPNYFPVPFNTGRILYYKGEHRYSTKLSSILKISTSRSNGYDYDVISSFDIAPAGYMPYQMLLVNNNWIILFTKESECIISTYDLNLSTKIKEISLNLDNPCLSYNHIFDIGNSTKIYDYTGKSIKSVEVMKPYDKLVDLNKNAAIGENEYDLGVVLHTEGSDCMCGNIVSPLL</sequence>
<dbReference type="InterPro" id="IPR022225">
    <property type="entry name" value="Phage_tail_fibre_N"/>
</dbReference>
<reference evidence="2 3" key="1">
    <citation type="journal article" date="2007" name="PLoS ONE">
        <title>Analysis of the neurotoxin complex genes in Clostridium botulinum A1-A4 and B1 strains: BoNT/A3, /Ba4 and /B1 clusters are located within plasmids.</title>
        <authorList>
            <person name="Smith T.J."/>
            <person name="Hill K.K."/>
            <person name="Foley B.T."/>
            <person name="Detter J.C."/>
            <person name="Munk A.C."/>
            <person name="Bruce D.C."/>
            <person name="Doggett N.A."/>
            <person name="Smith L.A."/>
            <person name="Marks J.D."/>
            <person name="Xie G."/>
            <person name="Brettin T.S."/>
        </authorList>
    </citation>
    <scope>NUCLEOTIDE SEQUENCE [LARGE SCALE GENOMIC DNA]</scope>
    <source>
        <strain evidence="3">657 / Type Ba4</strain>
    </source>
</reference>
<dbReference type="PANTHER" id="PTHR35191">
    <property type="entry name" value="PROPHAGE SIDE TAIL FIBER PROTEIN HOMOLOG STFQ-RELATED"/>
    <property type="match status" value="1"/>
</dbReference>
<feature type="domain" description="Phage tail fibre protein N-terminal" evidence="1">
    <location>
        <begin position="1"/>
        <end position="149"/>
    </location>
</feature>
<dbReference type="InterPro" id="IPR051934">
    <property type="entry name" value="Phage_Tail_Fiber_Structural"/>
</dbReference>
<gene>
    <name evidence="2" type="ordered locus">CLJ_B1414</name>
</gene>
<proteinExistence type="predicted"/>
<dbReference type="KEGG" id="cbi:CLJ_B1414"/>
<evidence type="ECO:0000313" key="2">
    <source>
        <dbReference type="EMBL" id="ACQ54812.1"/>
    </source>
</evidence>
<protein>
    <submittedName>
        <fullName evidence="2">Phage tail fiber protein</fullName>
    </submittedName>
</protein>
<organism evidence="2 3">
    <name type="scientific">Clostridium botulinum (strain 657 / Type Ba4)</name>
    <dbReference type="NCBI Taxonomy" id="515621"/>
    <lineage>
        <taxon>Bacteria</taxon>
        <taxon>Bacillati</taxon>
        <taxon>Bacillota</taxon>
        <taxon>Clostridia</taxon>
        <taxon>Eubacteriales</taxon>
        <taxon>Clostridiaceae</taxon>
        <taxon>Clostridium</taxon>
    </lineage>
</organism>
<dbReference type="RefSeq" id="WP_012721323.1">
    <property type="nucleotide sequence ID" value="NC_012658.1"/>
</dbReference>
<evidence type="ECO:0000259" key="1">
    <source>
        <dbReference type="Pfam" id="PF12571"/>
    </source>
</evidence>
<reference evidence="3" key="2">
    <citation type="submission" date="2008-05" db="EMBL/GenBank/DDBJ databases">
        <title>Genome sequence of Clostridium botulinum Ba4 strain 657.</title>
        <authorList>
            <person name="Shrivastava S."/>
            <person name="Brown J.L."/>
            <person name="Bruce D."/>
            <person name="Detter C."/>
            <person name="Munk C."/>
            <person name="Smith L.A."/>
            <person name="Smith T.J."/>
            <person name="Sutton G."/>
            <person name="Brettin T.S."/>
        </authorList>
    </citation>
    <scope>NUCLEOTIDE SEQUENCE [LARGE SCALE GENOMIC DNA]</scope>
    <source>
        <strain evidence="3">657 / Type Ba4</strain>
    </source>
</reference>